<protein>
    <recommendedName>
        <fullName evidence="4">Retrotransposon gag domain-containing protein</fullName>
    </recommendedName>
</protein>
<dbReference type="OrthoDB" id="3061217at2759"/>
<evidence type="ECO:0008006" key="4">
    <source>
        <dbReference type="Google" id="ProtNLM"/>
    </source>
</evidence>
<gene>
    <name evidence="2" type="ORF">LshimejAT787_1502450</name>
</gene>
<comment type="caution">
    <text evidence="2">The sequence shown here is derived from an EMBL/GenBank/DDBJ whole genome shotgun (WGS) entry which is preliminary data.</text>
</comment>
<proteinExistence type="predicted"/>
<sequence length="91" mass="9974">MKGGRAARFAAAHSAIPIPMRGPRFDAYAEFAAQFIAEFCPRDEKRNAPPSRRPPTPGSRSVDEYIDEFQDLAEEAQFPDGAQLVFASATS</sequence>
<dbReference type="Proteomes" id="UP001063166">
    <property type="component" value="Unassembled WGS sequence"/>
</dbReference>
<evidence type="ECO:0000256" key="1">
    <source>
        <dbReference type="SAM" id="MobiDB-lite"/>
    </source>
</evidence>
<evidence type="ECO:0000313" key="2">
    <source>
        <dbReference type="EMBL" id="GLB44061.1"/>
    </source>
</evidence>
<dbReference type="EMBL" id="BRPK01000015">
    <property type="protein sequence ID" value="GLB44061.1"/>
    <property type="molecule type" value="Genomic_DNA"/>
</dbReference>
<reference evidence="2" key="1">
    <citation type="submission" date="2022-07" db="EMBL/GenBank/DDBJ databases">
        <title>The genome of Lyophyllum shimeji provides insight into the initial evolution of ectomycorrhizal fungal genome.</title>
        <authorList>
            <person name="Kobayashi Y."/>
            <person name="Shibata T."/>
            <person name="Hirakawa H."/>
            <person name="Shigenobu S."/>
            <person name="Nishiyama T."/>
            <person name="Yamada A."/>
            <person name="Hasebe M."/>
            <person name="Kawaguchi M."/>
        </authorList>
    </citation>
    <scope>NUCLEOTIDE SEQUENCE</scope>
    <source>
        <strain evidence="2">AT787</strain>
    </source>
</reference>
<keyword evidence="3" id="KW-1185">Reference proteome</keyword>
<name>A0A9P3PYP3_LYOSH</name>
<evidence type="ECO:0000313" key="3">
    <source>
        <dbReference type="Proteomes" id="UP001063166"/>
    </source>
</evidence>
<feature type="region of interest" description="Disordered" evidence="1">
    <location>
        <begin position="42"/>
        <end position="62"/>
    </location>
</feature>
<dbReference type="AlphaFoldDB" id="A0A9P3PYP3"/>
<organism evidence="2 3">
    <name type="scientific">Lyophyllum shimeji</name>
    <name type="common">Hon-shimeji</name>
    <name type="synonym">Tricholoma shimeji</name>
    <dbReference type="NCBI Taxonomy" id="47721"/>
    <lineage>
        <taxon>Eukaryota</taxon>
        <taxon>Fungi</taxon>
        <taxon>Dikarya</taxon>
        <taxon>Basidiomycota</taxon>
        <taxon>Agaricomycotina</taxon>
        <taxon>Agaricomycetes</taxon>
        <taxon>Agaricomycetidae</taxon>
        <taxon>Agaricales</taxon>
        <taxon>Tricholomatineae</taxon>
        <taxon>Lyophyllaceae</taxon>
        <taxon>Lyophyllum</taxon>
    </lineage>
</organism>
<accession>A0A9P3PYP3</accession>